<feature type="transmembrane region" description="Helical" evidence="1">
    <location>
        <begin position="76"/>
        <end position="100"/>
    </location>
</feature>
<feature type="transmembrane region" description="Helical" evidence="1">
    <location>
        <begin position="121"/>
        <end position="142"/>
    </location>
</feature>
<accession>A0A3D9YNT8</accession>
<dbReference type="OrthoDB" id="826511at2"/>
<dbReference type="RefSeq" id="WP_115837600.1">
    <property type="nucleotide sequence ID" value="NZ_CP025086.1"/>
</dbReference>
<dbReference type="InterPro" id="IPR018706">
    <property type="entry name" value="DUF2214_membrane"/>
</dbReference>
<keyword evidence="1" id="KW-0812">Transmembrane</keyword>
<keyword evidence="1" id="KW-1133">Transmembrane helix</keyword>
<reference evidence="2 3" key="1">
    <citation type="submission" date="2018-08" db="EMBL/GenBank/DDBJ databases">
        <title>Genomic Encyclopedia of Type Strains, Phase IV (KMG-IV): sequencing the most valuable type-strain genomes for metagenomic binning, comparative biology and taxonomic classification.</title>
        <authorList>
            <person name="Goeker M."/>
        </authorList>
    </citation>
    <scope>NUCLEOTIDE SEQUENCE [LARGE SCALE GENOMIC DNA]</scope>
    <source>
        <strain evidence="2 3">BW863</strain>
    </source>
</reference>
<feature type="transmembrane region" description="Helical" evidence="1">
    <location>
        <begin position="40"/>
        <end position="64"/>
    </location>
</feature>
<keyword evidence="1" id="KW-0472">Membrane</keyword>
<organism evidence="2 3">
    <name type="scientific">Methylovirgula ligni</name>
    <dbReference type="NCBI Taxonomy" id="569860"/>
    <lineage>
        <taxon>Bacteria</taxon>
        <taxon>Pseudomonadati</taxon>
        <taxon>Pseudomonadota</taxon>
        <taxon>Alphaproteobacteria</taxon>
        <taxon>Hyphomicrobiales</taxon>
        <taxon>Beijerinckiaceae</taxon>
        <taxon>Methylovirgula</taxon>
    </lineage>
</organism>
<feature type="transmembrane region" description="Helical" evidence="1">
    <location>
        <begin position="6"/>
        <end position="28"/>
    </location>
</feature>
<gene>
    <name evidence="2" type="ORF">DES32_3097</name>
</gene>
<dbReference type="AlphaFoldDB" id="A0A3D9YNT8"/>
<sequence length="146" mass="16237">MLDLVLAIAHHIFVFVLFGIVFAEFFALRPGLGRDAVARLARLDLVYGIDAGLVLIAGFSRVVFAAKGWHYYEHNAFFWAKLATFAVIGMLSVPPTLAYLRWQNASAAPDDRDVKTVRFYLHLELALFPLLLAFAAAMARGYGEFA</sequence>
<dbReference type="Proteomes" id="UP000256900">
    <property type="component" value="Unassembled WGS sequence"/>
</dbReference>
<dbReference type="EMBL" id="QUMO01000005">
    <property type="protein sequence ID" value="REF84250.1"/>
    <property type="molecule type" value="Genomic_DNA"/>
</dbReference>
<name>A0A3D9YNT8_9HYPH</name>
<protein>
    <submittedName>
        <fullName evidence="2">Putative membrane protein</fullName>
    </submittedName>
</protein>
<evidence type="ECO:0000313" key="3">
    <source>
        <dbReference type="Proteomes" id="UP000256900"/>
    </source>
</evidence>
<evidence type="ECO:0000256" key="1">
    <source>
        <dbReference type="SAM" id="Phobius"/>
    </source>
</evidence>
<evidence type="ECO:0000313" key="2">
    <source>
        <dbReference type="EMBL" id="REF84250.1"/>
    </source>
</evidence>
<proteinExistence type="predicted"/>
<dbReference type="Pfam" id="PF09980">
    <property type="entry name" value="DUF2214"/>
    <property type="match status" value="1"/>
</dbReference>
<comment type="caution">
    <text evidence="2">The sequence shown here is derived from an EMBL/GenBank/DDBJ whole genome shotgun (WGS) entry which is preliminary data.</text>
</comment>
<keyword evidence="3" id="KW-1185">Reference proteome</keyword>